<gene>
    <name evidence="2" type="ORF">JRQ81_009893</name>
</gene>
<evidence type="ECO:0000313" key="2">
    <source>
        <dbReference type="EMBL" id="KAJ7306532.1"/>
    </source>
</evidence>
<proteinExistence type="predicted"/>
<dbReference type="Proteomes" id="UP001142489">
    <property type="component" value="Unassembled WGS sequence"/>
</dbReference>
<evidence type="ECO:0000256" key="1">
    <source>
        <dbReference type="SAM" id="MobiDB-lite"/>
    </source>
</evidence>
<keyword evidence="3" id="KW-1185">Reference proteome</keyword>
<evidence type="ECO:0000313" key="3">
    <source>
        <dbReference type="Proteomes" id="UP001142489"/>
    </source>
</evidence>
<accession>A0A9Q1AS44</accession>
<protein>
    <submittedName>
        <fullName evidence="2">Uncharacterized protein</fullName>
    </submittedName>
</protein>
<feature type="region of interest" description="Disordered" evidence="1">
    <location>
        <begin position="1"/>
        <end position="63"/>
    </location>
</feature>
<comment type="caution">
    <text evidence="2">The sequence shown here is derived from an EMBL/GenBank/DDBJ whole genome shotgun (WGS) entry which is preliminary data.</text>
</comment>
<organism evidence="2 3">
    <name type="scientific">Phrynocephalus forsythii</name>
    <dbReference type="NCBI Taxonomy" id="171643"/>
    <lineage>
        <taxon>Eukaryota</taxon>
        <taxon>Metazoa</taxon>
        <taxon>Chordata</taxon>
        <taxon>Craniata</taxon>
        <taxon>Vertebrata</taxon>
        <taxon>Euteleostomi</taxon>
        <taxon>Lepidosauria</taxon>
        <taxon>Squamata</taxon>
        <taxon>Bifurcata</taxon>
        <taxon>Unidentata</taxon>
        <taxon>Episquamata</taxon>
        <taxon>Toxicofera</taxon>
        <taxon>Iguania</taxon>
        <taxon>Acrodonta</taxon>
        <taxon>Agamidae</taxon>
        <taxon>Agaminae</taxon>
        <taxon>Phrynocephalus</taxon>
    </lineage>
</organism>
<sequence>MRLTPEKESETKPTFASQRPIEESDSVRKRQVAQELRMGRAAGIPVEDHPTPPHHHPPPLPPSGCLLGGLCDPFLTLGCEKELRPEGPGSSSPRRVLFKRCVWKPFL</sequence>
<reference evidence="2" key="1">
    <citation type="journal article" date="2023" name="DNA Res.">
        <title>Chromosome-level genome assembly of Phrynocephalus forsythii using third-generation DNA sequencing and Hi-C analysis.</title>
        <authorList>
            <person name="Qi Y."/>
            <person name="Zhao W."/>
            <person name="Zhao Y."/>
            <person name="Niu C."/>
            <person name="Cao S."/>
            <person name="Zhang Y."/>
        </authorList>
    </citation>
    <scope>NUCLEOTIDE SEQUENCE</scope>
    <source>
        <tissue evidence="2">Muscle</tissue>
    </source>
</reference>
<name>A0A9Q1AS44_9SAUR</name>
<dbReference type="AlphaFoldDB" id="A0A9Q1AS44"/>
<dbReference type="EMBL" id="JAPFRF010000020">
    <property type="protein sequence ID" value="KAJ7306532.1"/>
    <property type="molecule type" value="Genomic_DNA"/>
</dbReference>
<feature type="compositionally biased region" description="Basic and acidic residues" evidence="1">
    <location>
        <begin position="1"/>
        <end position="11"/>
    </location>
</feature>